<comment type="caution">
    <text evidence="1">The sequence shown here is derived from an EMBL/GenBank/DDBJ whole genome shotgun (WGS) entry which is preliminary data.</text>
</comment>
<dbReference type="AlphaFoldDB" id="A0A3L8D896"/>
<name>A0A3L8D896_OOCBI</name>
<proteinExistence type="predicted"/>
<sequence>MCTENYNVEISKQRIRNIMEYQDDRGKNEAFLQRSIIIFAILLCCFQSWVDAVDCELFPYHSSCRGMMTKKRAFNRGHFIESEDSRVPRMRYLIALLDNAHKIKHERQAKRMLDDMPEEEIVYHDY</sequence>
<dbReference type="OrthoDB" id="7666627at2759"/>
<dbReference type="Proteomes" id="UP000279307">
    <property type="component" value="Chromosome 12"/>
</dbReference>
<dbReference type="EMBL" id="QOIP01000012">
    <property type="protein sequence ID" value="RLU16332.1"/>
    <property type="molecule type" value="Genomic_DNA"/>
</dbReference>
<accession>A0A3L8D896</accession>
<reference evidence="1 2" key="1">
    <citation type="journal article" date="2018" name="Genome Res.">
        <title>The genomic architecture and molecular evolution of ant odorant receptors.</title>
        <authorList>
            <person name="McKenzie S.K."/>
            <person name="Kronauer D.J.C."/>
        </authorList>
    </citation>
    <scope>NUCLEOTIDE SEQUENCE [LARGE SCALE GENOMIC DNA]</scope>
    <source>
        <strain evidence="1">Clonal line C1</strain>
    </source>
</reference>
<evidence type="ECO:0000313" key="1">
    <source>
        <dbReference type="EMBL" id="RLU16332.1"/>
    </source>
</evidence>
<organism evidence="1 2">
    <name type="scientific">Ooceraea biroi</name>
    <name type="common">Clonal raider ant</name>
    <name type="synonym">Cerapachys biroi</name>
    <dbReference type="NCBI Taxonomy" id="2015173"/>
    <lineage>
        <taxon>Eukaryota</taxon>
        <taxon>Metazoa</taxon>
        <taxon>Ecdysozoa</taxon>
        <taxon>Arthropoda</taxon>
        <taxon>Hexapoda</taxon>
        <taxon>Insecta</taxon>
        <taxon>Pterygota</taxon>
        <taxon>Neoptera</taxon>
        <taxon>Endopterygota</taxon>
        <taxon>Hymenoptera</taxon>
        <taxon>Apocrita</taxon>
        <taxon>Aculeata</taxon>
        <taxon>Formicoidea</taxon>
        <taxon>Formicidae</taxon>
        <taxon>Dorylinae</taxon>
        <taxon>Ooceraea</taxon>
    </lineage>
</organism>
<gene>
    <name evidence="1" type="ORF">DMN91_012092</name>
</gene>
<protein>
    <submittedName>
        <fullName evidence="1">Uncharacterized protein</fullName>
    </submittedName>
</protein>
<evidence type="ECO:0000313" key="2">
    <source>
        <dbReference type="Proteomes" id="UP000279307"/>
    </source>
</evidence>